<evidence type="ECO:0000256" key="11">
    <source>
        <dbReference type="SAM" id="MobiDB-lite"/>
    </source>
</evidence>
<accession>A0AAV9QQQ5</accession>
<dbReference type="PANTHER" id="PTHR12048">
    <property type="entry name" value="CCAAT-BINDING FACTOR-RELATED"/>
    <property type="match status" value="1"/>
</dbReference>
<keyword evidence="7" id="KW-0539">Nucleus</keyword>
<comment type="similarity">
    <text evidence="2">Belongs to the CBF/MAK21 family.</text>
</comment>
<dbReference type="FunFam" id="1.25.10.10:FF:000805">
    <property type="entry name" value="Similar to transcription factor CBF/MAK21"/>
    <property type="match status" value="1"/>
</dbReference>
<feature type="compositionally biased region" description="Acidic residues" evidence="11">
    <location>
        <begin position="119"/>
        <end position="141"/>
    </location>
</feature>
<dbReference type="InterPro" id="IPR040155">
    <property type="entry name" value="CEBPZ/Mak21-like"/>
</dbReference>
<sequence>MPAYTTSTLLVFGASYFYGPMHLQMFLGPVLMFQLMRLHQMVIGFQPSHTLATSLSTEHLVFLGSPGRLRFWNVMALEENSFQLTICNKRLDDSVISTQYRGHFNRSSASFCDGMADTESSEESQQEENSEAEEAAGGEELNLEEVLRLGGTQADYILLAGIDDSTELLDGGMKGAIDDLEEGELERFISKLGIQAHAQSQSIPDKSEGGAAADKKKSKKVVDASAANQVSSAQIKKQKEEGVQVPVGKKSKQNLNTFEFQPRQVLLIKPGGKWFELEYASEGSETQQDHALVSRYKALAQRLFESEVDLHRTKKNLQRGANSAWMKTVVSSGVLADRMAAMTLLIQDAPVHMLEHVETLVSMVKKKGSRRMGLMALDTLRELLLSNLLPENRKLRPFAQHPFDQLEERASGNRDARDRRLILWYFEHQLKHHVAEFVAALDVVAHDTVATTKAKALAAAHELLCSRPEQERALLIQVVNKLGDPEYKTAAKASHLLETLLHRHPNMKTVVCCEVERLMFRPNIGAKAQYYAICFLSQVMLSHEEAPLAAKLIAVYFSFFRACVKKKDVESKMLSALLAGVNRAYPYADAGDEKVKEQLDTLFRVVHLTKFNTAVQALMLLFQVLDSQQSLSDRFYVALYRKLLDPGLSVSSRQNMFLNLLYKSLKADVAPRRVKAFIKRLLQVGAEQGASFACGALFLVSEVMKAKPGLRVLLQQGEDEEEEEEEFKDLSEENHDDEEEEERFVDADKLDEGVCEAEPKTRPTASWVHHQNLEGGRSSQTYDPLHRNPLFCGADRSTLWELHRLALHFHPSVSLFARTILQGESIQYSGDPLQDFTLIRFLDRFVFRNPKQLKGKRNTDSVALRPKQRFPVSSLPVNCAEFLSKEESQIPVDEVFFYRFFKKRQQEKQSRRPRAGGDNESVEDVDDEEFEEVLDSFEGDSYFTDVPDDDLDFAGNVKSKTGKKAQEDLGDSDIDDLDDEEVSLGSMDEEDFGDELEEEGGTFMDPDRDDDDDELEDGNDEDVPDDSDGETVVPDITPRTKNRKRKSSEELDLSGSLERKKEKTKKKKKDKTMFASAEEFGSLLDENTDSRFDSIGLNAMSNTDKAGLKQLKWEAQRDDWIHGRDSKTLRRKKSTFNKRKMFSRARTGGGTFKKKK</sequence>
<evidence type="ECO:0000256" key="2">
    <source>
        <dbReference type="ARBA" id="ARBA00007797"/>
    </source>
</evidence>
<evidence type="ECO:0000313" key="13">
    <source>
        <dbReference type="EMBL" id="KAK5598800.1"/>
    </source>
</evidence>
<feature type="domain" description="CCAAT-binding factor" evidence="12">
    <location>
        <begin position="614"/>
        <end position="817"/>
    </location>
</feature>
<feature type="region of interest" description="Disordered" evidence="11">
    <location>
        <begin position="714"/>
        <end position="744"/>
    </location>
</feature>
<evidence type="ECO:0000256" key="10">
    <source>
        <dbReference type="ARBA" id="ARBA00073389"/>
    </source>
</evidence>
<feature type="region of interest" description="Disordered" evidence="11">
    <location>
        <begin position="908"/>
        <end position="929"/>
    </location>
</feature>
<dbReference type="InterPro" id="IPR016024">
    <property type="entry name" value="ARM-type_fold"/>
</dbReference>
<feature type="compositionally biased region" description="Acidic residues" evidence="11">
    <location>
        <begin position="968"/>
        <end position="1000"/>
    </location>
</feature>
<evidence type="ECO:0000256" key="1">
    <source>
        <dbReference type="ARBA" id="ARBA00004123"/>
    </source>
</evidence>
<feature type="region of interest" description="Disordered" evidence="11">
    <location>
        <begin position="199"/>
        <end position="225"/>
    </location>
</feature>
<organism evidence="13 14">
    <name type="scientific">Crenichthys baileyi</name>
    <name type="common">White River springfish</name>
    <dbReference type="NCBI Taxonomy" id="28760"/>
    <lineage>
        <taxon>Eukaryota</taxon>
        <taxon>Metazoa</taxon>
        <taxon>Chordata</taxon>
        <taxon>Craniata</taxon>
        <taxon>Vertebrata</taxon>
        <taxon>Euteleostomi</taxon>
        <taxon>Actinopterygii</taxon>
        <taxon>Neopterygii</taxon>
        <taxon>Teleostei</taxon>
        <taxon>Neoteleostei</taxon>
        <taxon>Acanthomorphata</taxon>
        <taxon>Ovalentaria</taxon>
        <taxon>Atherinomorphae</taxon>
        <taxon>Cyprinodontiformes</taxon>
        <taxon>Goodeidae</taxon>
        <taxon>Crenichthys</taxon>
    </lineage>
</organism>
<evidence type="ECO:0000256" key="3">
    <source>
        <dbReference type="ARBA" id="ARBA00022553"/>
    </source>
</evidence>
<evidence type="ECO:0000256" key="6">
    <source>
        <dbReference type="ARBA" id="ARBA00023163"/>
    </source>
</evidence>
<keyword evidence="4" id="KW-0805">Transcription regulation</keyword>
<evidence type="ECO:0000259" key="12">
    <source>
        <dbReference type="Pfam" id="PF03914"/>
    </source>
</evidence>
<gene>
    <name evidence="13" type="ORF">CRENBAI_004137</name>
</gene>
<dbReference type="GO" id="GO:0005634">
    <property type="term" value="C:nucleus"/>
    <property type="evidence" value="ECO:0007669"/>
    <property type="project" value="UniProtKB-SubCell"/>
</dbReference>
<evidence type="ECO:0000256" key="8">
    <source>
        <dbReference type="ARBA" id="ARBA00031941"/>
    </source>
</evidence>
<evidence type="ECO:0000256" key="7">
    <source>
        <dbReference type="ARBA" id="ARBA00023242"/>
    </source>
</evidence>
<comment type="caution">
    <text evidence="13">The sequence shown here is derived from an EMBL/GenBank/DDBJ whole genome shotgun (WGS) entry which is preliminary data.</text>
</comment>
<feature type="compositionally biased region" description="Acidic residues" evidence="11">
    <location>
        <begin position="1007"/>
        <end position="1029"/>
    </location>
</feature>
<reference evidence="13 14" key="1">
    <citation type="submission" date="2021-06" db="EMBL/GenBank/DDBJ databases">
        <authorList>
            <person name="Palmer J.M."/>
        </authorList>
    </citation>
    <scope>NUCLEOTIDE SEQUENCE [LARGE SCALE GENOMIC DNA]</scope>
    <source>
        <strain evidence="13 14">MEX-2019</strain>
        <tissue evidence="13">Muscle</tissue>
    </source>
</reference>
<keyword evidence="6" id="KW-0804">Transcription</keyword>
<feature type="region of interest" description="Disordered" evidence="11">
    <location>
        <begin position="113"/>
        <end position="141"/>
    </location>
</feature>
<dbReference type="PANTHER" id="PTHR12048:SF0">
    <property type="entry name" value="CCAAT_ENHANCER-BINDING PROTEIN ZETA"/>
    <property type="match status" value="1"/>
</dbReference>
<proteinExistence type="inferred from homology"/>
<name>A0AAV9QQQ5_9TELE</name>
<evidence type="ECO:0000256" key="9">
    <source>
        <dbReference type="ARBA" id="ARBA00058879"/>
    </source>
</evidence>
<dbReference type="Proteomes" id="UP001311232">
    <property type="component" value="Unassembled WGS sequence"/>
</dbReference>
<feature type="compositionally biased region" description="Acidic residues" evidence="11">
    <location>
        <begin position="920"/>
        <end position="929"/>
    </location>
</feature>
<dbReference type="AlphaFoldDB" id="A0AAV9QQQ5"/>
<keyword evidence="3" id="KW-0597">Phosphoprotein</keyword>
<dbReference type="Pfam" id="PF03914">
    <property type="entry name" value="CBF"/>
    <property type="match status" value="1"/>
</dbReference>
<evidence type="ECO:0000313" key="14">
    <source>
        <dbReference type="Proteomes" id="UP001311232"/>
    </source>
</evidence>
<feature type="compositionally biased region" description="Acidic residues" evidence="11">
    <location>
        <begin position="717"/>
        <end position="727"/>
    </location>
</feature>
<comment type="function">
    <text evidence="9">Stimulates transcription from the HSP70 promoter.</text>
</comment>
<comment type="subcellular location">
    <subcellularLocation>
        <location evidence="1">Nucleus</location>
    </subcellularLocation>
</comment>
<dbReference type="InterPro" id="IPR005612">
    <property type="entry name" value="CCAAT-binding_factor"/>
</dbReference>
<feature type="region of interest" description="Disordered" evidence="11">
    <location>
        <begin position="954"/>
        <end position="1072"/>
    </location>
</feature>
<keyword evidence="14" id="KW-1185">Reference proteome</keyword>
<protein>
    <recommendedName>
        <fullName evidence="10">CCAAT/enhancer-binding protein zeta</fullName>
    </recommendedName>
    <alternativeName>
        <fullName evidence="8">CCAAT-box-binding transcription factor</fullName>
    </alternativeName>
</protein>
<dbReference type="SUPFAM" id="SSF48371">
    <property type="entry name" value="ARM repeat"/>
    <property type="match status" value="1"/>
</dbReference>
<feature type="compositionally biased region" description="Acidic residues" evidence="11">
    <location>
        <begin position="734"/>
        <end position="743"/>
    </location>
</feature>
<dbReference type="EMBL" id="JAHHUM010003004">
    <property type="protein sequence ID" value="KAK5598800.1"/>
    <property type="molecule type" value="Genomic_DNA"/>
</dbReference>
<keyword evidence="5" id="KW-0010">Activator</keyword>
<evidence type="ECO:0000256" key="5">
    <source>
        <dbReference type="ARBA" id="ARBA00023159"/>
    </source>
</evidence>
<evidence type="ECO:0000256" key="4">
    <source>
        <dbReference type="ARBA" id="ARBA00023015"/>
    </source>
</evidence>